<dbReference type="Gene3D" id="1.10.10.10">
    <property type="entry name" value="Winged helix-like DNA-binding domain superfamily/Winged helix DNA-binding domain"/>
    <property type="match status" value="1"/>
</dbReference>
<dbReference type="SUPFAM" id="SSF53335">
    <property type="entry name" value="S-adenosyl-L-methionine-dependent methyltransferases"/>
    <property type="match status" value="1"/>
</dbReference>
<dbReference type="InterPro" id="IPR036390">
    <property type="entry name" value="WH_DNA-bd_sf"/>
</dbReference>
<dbReference type="InterPro" id="IPR036388">
    <property type="entry name" value="WH-like_DNA-bd_sf"/>
</dbReference>
<dbReference type="InterPro" id="IPR041698">
    <property type="entry name" value="Methyltransf_25"/>
</dbReference>
<dbReference type="Pfam" id="PF13649">
    <property type="entry name" value="Methyltransf_25"/>
    <property type="match status" value="1"/>
</dbReference>
<dbReference type="InterPro" id="IPR029063">
    <property type="entry name" value="SAM-dependent_MTases_sf"/>
</dbReference>
<keyword evidence="2" id="KW-0808">Transferase</keyword>
<organism evidence="2 3">
    <name type="scientific">Nonomuraea salmonea</name>
    <dbReference type="NCBI Taxonomy" id="46181"/>
    <lineage>
        <taxon>Bacteria</taxon>
        <taxon>Bacillati</taxon>
        <taxon>Actinomycetota</taxon>
        <taxon>Actinomycetes</taxon>
        <taxon>Streptosporangiales</taxon>
        <taxon>Streptosporangiaceae</taxon>
        <taxon>Nonomuraea</taxon>
    </lineage>
</organism>
<evidence type="ECO:0000313" key="2">
    <source>
        <dbReference type="EMBL" id="MFB9474659.1"/>
    </source>
</evidence>
<sequence length="338" mass="35786">MNEELGTVQAALGARARLLQWADGGLVVDLLRAASGAGWLDLLTTPTTVEALAEAGGVSAERARRVVEVFVAAGVVRDGEGPAYVLTEEFAALNGAPAGVRLDDAIDMVTAARDRVRSALSPDVRRTWEQDALVVARNWGMLPAAATRAIFSMAYDAVPAYRDRLAAGGPLLDIGSGIGGALLTTLTMFPELRAVGVERAEDVVKELRERAEAAGVTSRLEIRCADAQEIDDEAAYEVAYWAQAFFPDDARAVTLEAARRALVPGGLLLVQELTPPAQDAPEARLHSALDALVADSRGVPPVRTAEELAAELRDGGFEDVEVTTTPIGRLVLGRRALD</sequence>
<evidence type="ECO:0000313" key="3">
    <source>
        <dbReference type="Proteomes" id="UP001589568"/>
    </source>
</evidence>
<dbReference type="RefSeq" id="WP_364385462.1">
    <property type="nucleotide sequence ID" value="NZ_JBHMCF010000039.1"/>
</dbReference>
<dbReference type="PANTHER" id="PTHR43667">
    <property type="entry name" value="CYCLOPROPANE-FATTY-ACYL-PHOSPHOLIPID SYNTHASE"/>
    <property type="match status" value="1"/>
</dbReference>
<dbReference type="EC" id="2.1.1.-" evidence="2"/>
<evidence type="ECO:0000259" key="1">
    <source>
        <dbReference type="Pfam" id="PF13649"/>
    </source>
</evidence>
<name>A0ABV5NWF9_9ACTN</name>
<feature type="domain" description="Methyltransferase" evidence="1">
    <location>
        <begin position="172"/>
        <end position="266"/>
    </location>
</feature>
<accession>A0ABV5NWF9</accession>
<dbReference type="EMBL" id="JBHMCF010000039">
    <property type="protein sequence ID" value="MFB9474659.1"/>
    <property type="molecule type" value="Genomic_DNA"/>
</dbReference>
<proteinExistence type="predicted"/>
<dbReference type="Proteomes" id="UP001589568">
    <property type="component" value="Unassembled WGS sequence"/>
</dbReference>
<keyword evidence="3" id="KW-1185">Reference proteome</keyword>
<dbReference type="Gene3D" id="3.40.50.150">
    <property type="entry name" value="Vaccinia Virus protein VP39"/>
    <property type="match status" value="1"/>
</dbReference>
<dbReference type="PANTHER" id="PTHR43667:SF2">
    <property type="entry name" value="FATTY ACID C-METHYL TRANSFERASE"/>
    <property type="match status" value="1"/>
</dbReference>
<comment type="caution">
    <text evidence="2">The sequence shown here is derived from an EMBL/GenBank/DDBJ whole genome shotgun (WGS) entry which is preliminary data.</text>
</comment>
<dbReference type="SUPFAM" id="SSF46785">
    <property type="entry name" value="Winged helix' DNA-binding domain"/>
    <property type="match status" value="1"/>
</dbReference>
<protein>
    <submittedName>
        <fullName evidence="2">SAM-dependent methyltransferase</fullName>
        <ecNumber evidence="2">2.1.1.-</ecNumber>
    </submittedName>
</protein>
<keyword evidence="2" id="KW-0489">Methyltransferase</keyword>
<reference evidence="2 3" key="1">
    <citation type="submission" date="2024-09" db="EMBL/GenBank/DDBJ databases">
        <authorList>
            <person name="Sun Q."/>
            <person name="Mori K."/>
        </authorList>
    </citation>
    <scope>NUCLEOTIDE SEQUENCE [LARGE SCALE GENOMIC DNA]</scope>
    <source>
        <strain evidence="2 3">JCM 3324</strain>
    </source>
</reference>
<dbReference type="InterPro" id="IPR050723">
    <property type="entry name" value="CFA/CMAS"/>
</dbReference>
<dbReference type="GO" id="GO:0032259">
    <property type="term" value="P:methylation"/>
    <property type="evidence" value="ECO:0007669"/>
    <property type="project" value="UniProtKB-KW"/>
</dbReference>
<dbReference type="GO" id="GO:0008168">
    <property type="term" value="F:methyltransferase activity"/>
    <property type="evidence" value="ECO:0007669"/>
    <property type="project" value="UniProtKB-KW"/>
</dbReference>
<dbReference type="CDD" id="cd02440">
    <property type="entry name" value="AdoMet_MTases"/>
    <property type="match status" value="1"/>
</dbReference>
<gene>
    <name evidence="2" type="ORF">ACFFR3_34620</name>
</gene>